<dbReference type="Proteomes" id="UP000823872">
    <property type="component" value="Chromosome A3"/>
</dbReference>
<feature type="compositionally biased region" description="Basic and acidic residues" evidence="1">
    <location>
        <begin position="49"/>
        <end position="59"/>
    </location>
</feature>
<feature type="signal peptide" evidence="2">
    <location>
        <begin position="1"/>
        <end position="20"/>
    </location>
</feature>
<dbReference type="PROSITE" id="PS51257">
    <property type="entry name" value="PROKAR_LIPOPROTEIN"/>
    <property type="match status" value="1"/>
</dbReference>
<dbReference type="Ensembl" id="ENSFCTT00005084561.1">
    <property type="protein sequence ID" value="ENSFCTP00005057848.1"/>
    <property type="gene ID" value="ENSFCTG00005030312.1"/>
</dbReference>
<feature type="compositionally biased region" description="Pro residues" evidence="1">
    <location>
        <begin position="101"/>
        <end position="111"/>
    </location>
</feature>
<organism evidence="3 4">
    <name type="scientific">Felis catus</name>
    <name type="common">Cat</name>
    <name type="synonym">Felis silvestris catus</name>
    <dbReference type="NCBI Taxonomy" id="9685"/>
    <lineage>
        <taxon>Eukaryota</taxon>
        <taxon>Metazoa</taxon>
        <taxon>Chordata</taxon>
        <taxon>Craniata</taxon>
        <taxon>Vertebrata</taxon>
        <taxon>Euteleostomi</taxon>
        <taxon>Mammalia</taxon>
        <taxon>Eutheria</taxon>
        <taxon>Laurasiatheria</taxon>
        <taxon>Carnivora</taxon>
        <taxon>Feliformia</taxon>
        <taxon>Felidae</taxon>
        <taxon>Felinae</taxon>
        <taxon>Felis</taxon>
    </lineage>
</organism>
<evidence type="ECO:0000256" key="1">
    <source>
        <dbReference type="SAM" id="MobiDB-lite"/>
    </source>
</evidence>
<feature type="compositionally biased region" description="Polar residues" evidence="1">
    <location>
        <begin position="71"/>
        <end position="84"/>
    </location>
</feature>
<evidence type="ECO:0000256" key="2">
    <source>
        <dbReference type="SAM" id="SignalP"/>
    </source>
</evidence>
<evidence type="ECO:0008006" key="5">
    <source>
        <dbReference type="Google" id="ProtNLM"/>
    </source>
</evidence>
<evidence type="ECO:0000313" key="3">
    <source>
        <dbReference type="Ensembl" id="ENSFCTP00005057848.1"/>
    </source>
</evidence>
<reference evidence="3" key="2">
    <citation type="submission" date="2025-08" db="UniProtKB">
        <authorList>
            <consortium name="Ensembl"/>
        </authorList>
    </citation>
    <scope>IDENTIFICATION</scope>
    <source>
        <strain evidence="3">breed Abyssinian</strain>
    </source>
</reference>
<sequence length="111" mass="12229">MKLLFLVFASLGFLVTPAGGGSGCGRKFPGPCRLHCSSLERSTFMCDRSKQRCTKDHGRPIAPPPVHRSKQLCSTARKGQTEKQPTATPPRPRPRSTIPHSAPPWLPQSRR</sequence>
<name>A0ABI8AF82_FELCA</name>
<evidence type="ECO:0000313" key="4">
    <source>
        <dbReference type="Proteomes" id="UP000823872"/>
    </source>
</evidence>
<protein>
    <recommendedName>
        <fullName evidence="5">Beta-defensin</fullName>
    </recommendedName>
</protein>
<accession>A0ABI8AF82</accession>
<reference evidence="3 4" key="1">
    <citation type="submission" date="2021-02" db="EMBL/GenBank/DDBJ databases">
        <title>Safari Cat Assemblies.</title>
        <authorList>
            <person name="Bredemeyer K.R."/>
            <person name="Murphy W.J."/>
        </authorList>
    </citation>
    <scope>NUCLEOTIDE SEQUENCE [LARGE SCALE GENOMIC DNA]</scope>
</reference>
<reference evidence="3" key="3">
    <citation type="submission" date="2025-09" db="UniProtKB">
        <authorList>
            <consortium name="Ensembl"/>
        </authorList>
    </citation>
    <scope>IDENTIFICATION</scope>
    <source>
        <strain evidence="3">breed Abyssinian</strain>
    </source>
</reference>
<keyword evidence="4" id="KW-1185">Reference proteome</keyword>
<dbReference type="GeneTree" id="ENSGT00940000166325"/>
<feature type="region of interest" description="Disordered" evidence="1">
    <location>
        <begin position="49"/>
        <end position="111"/>
    </location>
</feature>
<proteinExistence type="predicted"/>
<keyword evidence="2" id="KW-0732">Signal</keyword>
<feature type="chain" id="PRO_5045154969" description="Beta-defensin" evidence="2">
    <location>
        <begin position="21"/>
        <end position="111"/>
    </location>
</feature>